<organism evidence="3 4">
    <name type="scientific">Streptomyces antimicrobicus</name>
    <dbReference type="NCBI Taxonomy" id="2883108"/>
    <lineage>
        <taxon>Bacteria</taxon>
        <taxon>Bacillati</taxon>
        <taxon>Actinomycetota</taxon>
        <taxon>Actinomycetes</taxon>
        <taxon>Kitasatosporales</taxon>
        <taxon>Streptomycetaceae</taxon>
        <taxon>Streptomyces</taxon>
    </lineage>
</organism>
<evidence type="ECO:0000313" key="4">
    <source>
        <dbReference type="Proteomes" id="UP001199054"/>
    </source>
</evidence>
<accession>A0ABS8B8U9</accession>
<dbReference type="PANTHER" id="PTHR33744">
    <property type="entry name" value="CARBOHYDRATE DIACID REGULATOR"/>
    <property type="match status" value="1"/>
</dbReference>
<reference evidence="3 4" key="1">
    <citation type="submission" date="2021-10" db="EMBL/GenBank/DDBJ databases">
        <title>Streptomyces sp. strain SMC 277, a novel streptomycete isolated from soil.</title>
        <authorList>
            <person name="Chanama M."/>
        </authorList>
    </citation>
    <scope>NUCLEOTIDE SEQUENCE [LARGE SCALE GENOMIC DNA]</scope>
    <source>
        <strain evidence="3 4">SMC 277</strain>
    </source>
</reference>
<evidence type="ECO:0000256" key="1">
    <source>
        <dbReference type="SAM" id="MobiDB-lite"/>
    </source>
</evidence>
<feature type="domain" description="PucR C-terminal helix-turn-helix" evidence="2">
    <location>
        <begin position="317"/>
        <end position="372"/>
    </location>
</feature>
<dbReference type="Proteomes" id="UP001199054">
    <property type="component" value="Unassembled WGS sequence"/>
</dbReference>
<dbReference type="InterPro" id="IPR051448">
    <property type="entry name" value="CdaR-like_regulators"/>
</dbReference>
<feature type="domain" description="PucR C-terminal helix-turn-helix" evidence="2">
    <location>
        <begin position="421"/>
        <end position="479"/>
    </location>
</feature>
<dbReference type="Gene3D" id="1.10.10.2840">
    <property type="entry name" value="PucR C-terminal helix-turn-helix domain"/>
    <property type="match status" value="2"/>
</dbReference>
<dbReference type="EMBL" id="JAJAUY010000060">
    <property type="protein sequence ID" value="MCB5181027.1"/>
    <property type="molecule type" value="Genomic_DNA"/>
</dbReference>
<dbReference type="RefSeq" id="WP_226728118.1">
    <property type="nucleotide sequence ID" value="NZ_JAJAUY010000060.1"/>
</dbReference>
<feature type="compositionally biased region" description="Pro residues" evidence="1">
    <location>
        <begin position="485"/>
        <end position="503"/>
    </location>
</feature>
<sequence length="503" mass="52654">MSRSDDVLKAHRLAHTGGSAALLRWLGTRLGGWTGVLDATGAGAPGQAPPPGPAAELVARGAAELTARGVRSAVLEGDGATALLFTLDGPGTLAALLPRPHPPAAATLLADAAVPLALVLRAEDAARRAERTAVAEARAREAVLHLLMNGRLSTARQIAEALTPPLPDPLRMYVVECPAGRRAAVTRACGELTAGRAWIVRCPVHARHLIVLAPTDPAAPRADHDPLAEALVAVAPDCVAGVSEQVHLGQAPAAYTQAFHAMAVARGRGERHARFGSAGPEPELAAHEAGADWAAALLAPLHRYVPGRPQDPGAQELRATAHAWLGFASRATRLLKIHRNTLATRLRLVEGVLGLDLDRLADQAALSLALRLTPGGAPARPQPSPAGPLRLDDVLRAPALTAWARRQLAPLAGPEAPPEAWETVRTWLRHDARLAPAAAALGLSVPGARKRLTRVEVLLERSLLQSPSARHDLWLAHRALELAGPPAPPAPPGQERPVRVPPP</sequence>
<name>A0ABS8B8U9_9ACTN</name>
<evidence type="ECO:0000313" key="3">
    <source>
        <dbReference type="EMBL" id="MCB5181027.1"/>
    </source>
</evidence>
<keyword evidence="4" id="KW-1185">Reference proteome</keyword>
<dbReference type="InterPro" id="IPR042070">
    <property type="entry name" value="PucR_C-HTH_sf"/>
</dbReference>
<proteinExistence type="predicted"/>
<gene>
    <name evidence="3" type="ORF">LG632_16755</name>
</gene>
<feature type="region of interest" description="Disordered" evidence="1">
    <location>
        <begin position="482"/>
        <end position="503"/>
    </location>
</feature>
<dbReference type="Pfam" id="PF13556">
    <property type="entry name" value="HTH_30"/>
    <property type="match status" value="2"/>
</dbReference>
<protein>
    <submittedName>
        <fullName evidence="3">Helix-turn-helix domain-containing protein</fullName>
    </submittedName>
</protein>
<comment type="caution">
    <text evidence="3">The sequence shown here is derived from an EMBL/GenBank/DDBJ whole genome shotgun (WGS) entry which is preliminary data.</text>
</comment>
<dbReference type="PANTHER" id="PTHR33744:SF1">
    <property type="entry name" value="DNA-BINDING TRANSCRIPTIONAL ACTIVATOR ADER"/>
    <property type="match status" value="1"/>
</dbReference>
<evidence type="ECO:0000259" key="2">
    <source>
        <dbReference type="Pfam" id="PF13556"/>
    </source>
</evidence>
<dbReference type="InterPro" id="IPR025736">
    <property type="entry name" value="PucR_C-HTH_dom"/>
</dbReference>